<evidence type="ECO:0000259" key="7">
    <source>
        <dbReference type="PROSITE" id="PS50110"/>
    </source>
</evidence>
<dbReference type="PANTHER" id="PTHR43065">
    <property type="entry name" value="SENSOR HISTIDINE KINASE"/>
    <property type="match status" value="1"/>
</dbReference>
<dbReference type="HOGENOM" id="CLU_389718_0_0_5"/>
<comment type="catalytic activity">
    <reaction evidence="1">
        <text>ATP + protein L-histidine = ADP + protein N-phospho-L-histidine.</text>
        <dbReference type="EC" id="2.7.13.3"/>
    </reaction>
</comment>
<feature type="transmembrane region" description="Helical" evidence="5">
    <location>
        <begin position="32"/>
        <end position="53"/>
    </location>
</feature>
<organism evidence="8 9">
    <name type="scientific">Methylobacterium radiotolerans (strain ATCC 27329 / DSM 1819 / JCM 2831 / NBRC 15690 / NCIMB 10815 / 0-1)</name>
    <dbReference type="NCBI Taxonomy" id="426355"/>
    <lineage>
        <taxon>Bacteria</taxon>
        <taxon>Pseudomonadati</taxon>
        <taxon>Pseudomonadota</taxon>
        <taxon>Alphaproteobacteria</taxon>
        <taxon>Hyphomicrobiales</taxon>
        <taxon>Methylobacteriaceae</taxon>
        <taxon>Methylobacterium</taxon>
    </lineage>
</organism>
<dbReference type="eggNOG" id="COG0784">
    <property type="taxonomic scope" value="Bacteria"/>
</dbReference>
<feature type="transmembrane region" description="Helical" evidence="5">
    <location>
        <begin position="171"/>
        <end position="190"/>
    </location>
</feature>
<dbReference type="SMART" id="SM00388">
    <property type="entry name" value="HisKA"/>
    <property type="match status" value="1"/>
</dbReference>
<dbReference type="InterPro" id="IPR003594">
    <property type="entry name" value="HATPase_dom"/>
</dbReference>
<dbReference type="CDD" id="cd00082">
    <property type="entry name" value="HisKA"/>
    <property type="match status" value="1"/>
</dbReference>
<evidence type="ECO:0000256" key="4">
    <source>
        <dbReference type="PROSITE-ProRule" id="PRU00169"/>
    </source>
</evidence>
<dbReference type="AlphaFoldDB" id="B1LWB6"/>
<dbReference type="SMART" id="SM00387">
    <property type="entry name" value="HATPase_c"/>
    <property type="match status" value="1"/>
</dbReference>
<dbReference type="InterPro" id="IPR005467">
    <property type="entry name" value="His_kinase_dom"/>
</dbReference>
<dbReference type="InterPro" id="IPR003661">
    <property type="entry name" value="HisK_dim/P_dom"/>
</dbReference>
<keyword evidence="3 4" id="KW-0597">Phosphoprotein</keyword>
<dbReference type="SMART" id="SM00448">
    <property type="entry name" value="REC"/>
    <property type="match status" value="1"/>
</dbReference>
<accession>B1LWB6</accession>
<feature type="transmembrane region" description="Helical" evidence="5">
    <location>
        <begin position="202"/>
        <end position="220"/>
    </location>
</feature>
<dbReference type="STRING" id="426355.Mrad2831_5223"/>
<dbReference type="PROSITE" id="PS50110">
    <property type="entry name" value="RESPONSE_REGULATORY"/>
    <property type="match status" value="1"/>
</dbReference>
<dbReference type="Proteomes" id="UP000006589">
    <property type="component" value="Chromosome"/>
</dbReference>
<dbReference type="InterPro" id="IPR036890">
    <property type="entry name" value="HATPase_C_sf"/>
</dbReference>
<feature type="domain" description="Histidine kinase" evidence="6">
    <location>
        <begin position="355"/>
        <end position="576"/>
    </location>
</feature>
<keyword evidence="8" id="KW-0418">Kinase</keyword>
<dbReference type="InterPro" id="IPR011006">
    <property type="entry name" value="CheY-like_superfamily"/>
</dbReference>
<dbReference type="GO" id="GO:0000155">
    <property type="term" value="F:phosphorelay sensor kinase activity"/>
    <property type="evidence" value="ECO:0007669"/>
    <property type="project" value="InterPro"/>
</dbReference>
<dbReference type="PROSITE" id="PS50109">
    <property type="entry name" value="HIS_KIN"/>
    <property type="match status" value="1"/>
</dbReference>
<dbReference type="InterPro" id="IPR004358">
    <property type="entry name" value="Sig_transdc_His_kin-like_C"/>
</dbReference>
<dbReference type="EMBL" id="CP001001">
    <property type="protein sequence ID" value="ACB27179.1"/>
    <property type="molecule type" value="Genomic_DNA"/>
</dbReference>
<evidence type="ECO:0000313" key="8">
    <source>
        <dbReference type="EMBL" id="ACB27179.1"/>
    </source>
</evidence>
<keyword evidence="8" id="KW-0808">Transferase</keyword>
<keyword evidence="5" id="KW-1133">Transmembrane helix</keyword>
<dbReference type="InterPro" id="IPR001789">
    <property type="entry name" value="Sig_transdc_resp-reg_receiver"/>
</dbReference>
<dbReference type="SUPFAM" id="SSF47384">
    <property type="entry name" value="Homodimeric domain of signal transducing histidine kinase"/>
    <property type="match status" value="1"/>
</dbReference>
<dbReference type="GeneID" id="6141294"/>
<reference evidence="8 9" key="1">
    <citation type="submission" date="2008-03" db="EMBL/GenBank/DDBJ databases">
        <title>Complete sequence of chromosome of Methylobacterium radiotolerans JCM 2831.</title>
        <authorList>
            <consortium name="US DOE Joint Genome Institute"/>
            <person name="Copeland A."/>
            <person name="Lucas S."/>
            <person name="Lapidus A."/>
            <person name="Glavina del Rio T."/>
            <person name="Dalin E."/>
            <person name="Tice H."/>
            <person name="Bruce D."/>
            <person name="Goodwin L."/>
            <person name="Pitluck S."/>
            <person name="Kiss H."/>
            <person name="Brettin T."/>
            <person name="Detter J.C."/>
            <person name="Han C."/>
            <person name="Kuske C.R."/>
            <person name="Schmutz J."/>
            <person name="Larimer F."/>
            <person name="Land M."/>
            <person name="Hauser L."/>
            <person name="Kyrpides N."/>
            <person name="Mikhailova N."/>
            <person name="Marx C.J."/>
            <person name="Richardson P."/>
        </authorList>
    </citation>
    <scope>NUCLEOTIDE SEQUENCE [LARGE SCALE GENOMIC DNA]</scope>
    <source>
        <strain evidence="9">ATCC 27329 / DSM 1819 / JCM 2831 / NBRC 15690 / NCIMB 10815 / 0-1</strain>
    </source>
</reference>
<proteinExistence type="predicted"/>
<dbReference type="SUPFAM" id="SSF52172">
    <property type="entry name" value="CheY-like"/>
    <property type="match status" value="1"/>
</dbReference>
<dbReference type="EC" id="2.7.13.3" evidence="2"/>
<evidence type="ECO:0000313" key="9">
    <source>
        <dbReference type="Proteomes" id="UP000006589"/>
    </source>
</evidence>
<gene>
    <name evidence="8" type="ordered locus">Mrad2831_5223</name>
</gene>
<dbReference type="PANTHER" id="PTHR43065:SF49">
    <property type="entry name" value="HISTIDINE KINASE"/>
    <property type="match status" value="1"/>
</dbReference>
<dbReference type="Pfam" id="PF00072">
    <property type="entry name" value="Response_reg"/>
    <property type="match status" value="1"/>
</dbReference>
<feature type="transmembrane region" description="Helical" evidence="5">
    <location>
        <begin position="65"/>
        <end position="85"/>
    </location>
</feature>
<dbReference type="KEGG" id="mrd:Mrad2831_5223"/>
<evidence type="ECO:0000256" key="2">
    <source>
        <dbReference type="ARBA" id="ARBA00012438"/>
    </source>
</evidence>
<sequence length="722" mass="76196">MIDRSAPESLDGGAPDTVDPISGTAVRWFTGFVRASSAVVLLVGVAVIGGYALHLPILTTLHPTLQAMSVITATGLILAAVALSADSLGWRWLIGPSSALVLALAVVILASHTLTGADRISAPLAEHLFGYDPRLAGRVSIATATGLMLIAISVSLGGWRRPRTAAFGDACAGSAGLISGLALIGYAYGVRDLYAFNPFNTMALHTATALFLLALSALVVRSDRGAAAVIASSLAGGSPTRRQLTVTLLIPLLGALLLRATDTQKVGPGMAMALLVSLTVSVLILLILRDGQVQNALDRERRSRTAVLAQARTVLEQDLAGRVEALDAATRERFKAEDALRQSQKMEAIGQLTGGVAHDFNNLLTVIRSSSELLRRPNLPEQRRLRYVEAIATTADRAAKLTGQLLAFSRRQSLKPEVFDVGQSVAAITEMVGTLTGARIRITVSVPNEPCFVDADPSQFDTSLVNMAVNARDAMSGEGALTVTVRLSSDIPGTAPSPAPGDGFVAVDVADTGTGIPPTDLERIFEPFFTTKGVGHGTGLGLSQVFGFAKQSGGEVRVVSTPGLGSTFTLYLPRSAGMSRAAIVANEMEPMVDGHGTCVLLVEDNTDVGAFAAQALEELGYRTVWATDGAQALAQLAEDASQFDVVFSDVVMPGMTGIELGQEIRKRHHDLPVVLTSGYSHVLAQNGTYGFELLHKPYSVEQLSRVLRKAATWQRRRRVLNG</sequence>
<dbReference type="Gene3D" id="1.10.287.130">
    <property type="match status" value="1"/>
</dbReference>
<evidence type="ECO:0000256" key="3">
    <source>
        <dbReference type="ARBA" id="ARBA00022553"/>
    </source>
</evidence>
<feature type="domain" description="Response regulatory" evidence="7">
    <location>
        <begin position="598"/>
        <end position="711"/>
    </location>
</feature>
<dbReference type="eggNOG" id="COG4191">
    <property type="taxonomic scope" value="Bacteria"/>
</dbReference>
<protein>
    <recommendedName>
        <fullName evidence="2">histidine kinase</fullName>
        <ecNumber evidence="2">2.7.13.3</ecNumber>
    </recommendedName>
</protein>
<keyword evidence="5" id="KW-0472">Membrane</keyword>
<dbReference type="Gene3D" id="3.40.50.2300">
    <property type="match status" value="1"/>
</dbReference>
<dbReference type="PATRIC" id="fig|426355.14.peg.5285"/>
<evidence type="ECO:0000256" key="1">
    <source>
        <dbReference type="ARBA" id="ARBA00000085"/>
    </source>
</evidence>
<dbReference type="SUPFAM" id="SSF55874">
    <property type="entry name" value="ATPase domain of HSP90 chaperone/DNA topoisomerase II/histidine kinase"/>
    <property type="match status" value="1"/>
</dbReference>
<feature type="transmembrane region" description="Helical" evidence="5">
    <location>
        <begin position="92"/>
        <end position="115"/>
    </location>
</feature>
<dbReference type="Gene3D" id="3.30.565.10">
    <property type="entry name" value="Histidine kinase-like ATPase, C-terminal domain"/>
    <property type="match status" value="1"/>
</dbReference>
<dbReference type="InterPro" id="IPR036097">
    <property type="entry name" value="HisK_dim/P_sf"/>
</dbReference>
<name>B1LWB6_METRJ</name>
<feature type="modified residue" description="4-aspartylphosphate" evidence="4">
    <location>
        <position position="649"/>
    </location>
</feature>
<dbReference type="RefSeq" id="WP_012322123.1">
    <property type="nucleotide sequence ID" value="NC_010505.1"/>
</dbReference>
<feature type="transmembrane region" description="Helical" evidence="5">
    <location>
        <begin position="135"/>
        <end position="159"/>
    </location>
</feature>
<dbReference type="Pfam" id="PF02518">
    <property type="entry name" value="HATPase_c"/>
    <property type="match status" value="1"/>
</dbReference>
<feature type="transmembrane region" description="Helical" evidence="5">
    <location>
        <begin position="270"/>
        <end position="288"/>
    </location>
</feature>
<dbReference type="Pfam" id="PF00512">
    <property type="entry name" value="HisKA"/>
    <property type="match status" value="1"/>
</dbReference>
<keyword evidence="5" id="KW-0812">Transmembrane</keyword>
<evidence type="ECO:0000256" key="5">
    <source>
        <dbReference type="SAM" id="Phobius"/>
    </source>
</evidence>
<evidence type="ECO:0000259" key="6">
    <source>
        <dbReference type="PROSITE" id="PS50109"/>
    </source>
</evidence>
<dbReference type="PRINTS" id="PR00344">
    <property type="entry name" value="BCTRLSENSOR"/>
</dbReference>